<keyword evidence="3 5" id="KW-1133">Transmembrane helix</keyword>
<evidence type="ECO:0000256" key="2">
    <source>
        <dbReference type="ARBA" id="ARBA00022692"/>
    </source>
</evidence>
<dbReference type="Gene3D" id="1.20.1540.10">
    <property type="entry name" value="Rhomboid-like"/>
    <property type="match status" value="1"/>
</dbReference>
<evidence type="ECO:0000256" key="1">
    <source>
        <dbReference type="ARBA" id="ARBA00004141"/>
    </source>
</evidence>
<dbReference type="EMBL" id="BARS01049230">
    <property type="protein sequence ID" value="GAG30692.1"/>
    <property type="molecule type" value="Genomic_DNA"/>
</dbReference>
<evidence type="ECO:0000256" key="4">
    <source>
        <dbReference type="ARBA" id="ARBA00023136"/>
    </source>
</evidence>
<name>X0X5L8_9ZZZZ</name>
<sequence length="237" mass="26105">GNAVCAKVGNLLYAAIYIFVGLLAGLIQLAITGGAIIGASGAITGIVGMYLVYFWENDITCYWIFIPFFRRFTVSSFWIILLWVFYDILGVMLGGYGVAYFAHLSGYAAGFGIAVVLLQTGIIKMERYEKSLLQRWGLHKTESRDQSGLGRLYGGFTKDLEYLNSIQTQQPTEAQQVQTDPPEKISLSELQQKPAASPKQFIRLKCPCGKKLKVPAEYAGRVGSCPACKKHIKIPSS</sequence>
<gene>
    <name evidence="7" type="ORF">S01H1_73659</name>
</gene>
<evidence type="ECO:0000259" key="6">
    <source>
        <dbReference type="Pfam" id="PF01694"/>
    </source>
</evidence>
<proteinExistence type="predicted"/>
<evidence type="ECO:0000256" key="3">
    <source>
        <dbReference type="ARBA" id="ARBA00022989"/>
    </source>
</evidence>
<feature type="transmembrane region" description="Helical" evidence="5">
    <location>
        <begin position="37"/>
        <end position="55"/>
    </location>
</feature>
<dbReference type="Pfam" id="PF01694">
    <property type="entry name" value="Rhomboid"/>
    <property type="match status" value="1"/>
</dbReference>
<dbReference type="PANTHER" id="PTHR43066:SF11">
    <property type="entry name" value="PEPTIDASE S54 RHOMBOID DOMAIN-CONTAINING PROTEIN"/>
    <property type="match status" value="1"/>
</dbReference>
<dbReference type="InterPro" id="IPR022764">
    <property type="entry name" value="Peptidase_S54_rhomboid_dom"/>
</dbReference>
<reference evidence="7" key="1">
    <citation type="journal article" date="2014" name="Front. Microbiol.">
        <title>High frequency of phylogenetically diverse reductive dehalogenase-homologous genes in deep subseafloor sedimentary metagenomes.</title>
        <authorList>
            <person name="Kawai M."/>
            <person name="Futagami T."/>
            <person name="Toyoda A."/>
            <person name="Takaki Y."/>
            <person name="Nishi S."/>
            <person name="Hori S."/>
            <person name="Arai W."/>
            <person name="Tsubouchi T."/>
            <person name="Morono Y."/>
            <person name="Uchiyama I."/>
            <person name="Ito T."/>
            <person name="Fujiyama A."/>
            <person name="Inagaki F."/>
            <person name="Takami H."/>
        </authorList>
    </citation>
    <scope>NUCLEOTIDE SEQUENCE</scope>
    <source>
        <strain evidence="7">Expedition CK06-06</strain>
    </source>
</reference>
<feature type="transmembrane region" description="Helical" evidence="5">
    <location>
        <begin position="98"/>
        <end position="118"/>
    </location>
</feature>
<feature type="non-terminal residue" evidence="7">
    <location>
        <position position="1"/>
    </location>
</feature>
<feature type="transmembrane region" description="Helical" evidence="5">
    <location>
        <begin position="12"/>
        <end position="31"/>
    </location>
</feature>
<dbReference type="PANTHER" id="PTHR43066">
    <property type="entry name" value="RHOMBOID-RELATED PROTEIN"/>
    <property type="match status" value="1"/>
</dbReference>
<keyword evidence="2 5" id="KW-0812">Transmembrane</keyword>
<feature type="domain" description="Peptidase S54 rhomboid" evidence="6">
    <location>
        <begin position="1"/>
        <end position="119"/>
    </location>
</feature>
<protein>
    <recommendedName>
        <fullName evidence="6">Peptidase S54 rhomboid domain-containing protein</fullName>
    </recommendedName>
</protein>
<comment type="subcellular location">
    <subcellularLocation>
        <location evidence="1">Membrane</location>
        <topology evidence="1">Multi-pass membrane protein</topology>
    </subcellularLocation>
</comment>
<accession>X0X5L8</accession>
<dbReference type="SUPFAM" id="SSF144091">
    <property type="entry name" value="Rhomboid-like"/>
    <property type="match status" value="1"/>
</dbReference>
<dbReference type="GO" id="GO:0004252">
    <property type="term" value="F:serine-type endopeptidase activity"/>
    <property type="evidence" value="ECO:0007669"/>
    <property type="project" value="InterPro"/>
</dbReference>
<keyword evidence="4 5" id="KW-0472">Membrane</keyword>
<evidence type="ECO:0000256" key="5">
    <source>
        <dbReference type="SAM" id="Phobius"/>
    </source>
</evidence>
<dbReference type="AlphaFoldDB" id="X0X5L8"/>
<dbReference type="GO" id="GO:0016020">
    <property type="term" value="C:membrane"/>
    <property type="evidence" value="ECO:0007669"/>
    <property type="project" value="UniProtKB-SubCell"/>
</dbReference>
<dbReference type="InterPro" id="IPR035952">
    <property type="entry name" value="Rhomboid-like_sf"/>
</dbReference>
<evidence type="ECO:0000313" key="7">
    <source>
        <dbReference type="EMBL" id="GAG30692.1"/>
    </source>
</evidence>
<organism evidence="7">
    <name type="scientific">marine sediment metagenome</name>
    <dbReference type="NCBI Taxonomy" id="412755"/>
    <lineage>
        <taxon>unclassified sequences</taxon>
        <taxon>metagenomes</taxon>
        <taxon>ecological metagenomes</taxon>
    </lineage>
</organism>
<comment type="caution">
    <text evidence="7">The sequence shown here is derived from an EMBL/GenBank/DDBJ whole genome shotgun (WGS) entry which is preliminary data.</text>
</comment>
<feature type="transmembrane region" description="Helical" evidence="5">
    <location>
        <begin position="62"/>
        <end position="86"/>
    </location>
</feature>